<keyword evidence="2" id="KW-0732">Signal</keyword>
<evidence type="ECO:0000313" key="3">
    <source>
        <dbReference type="EMBL" id="CAI4217516.1"/>
    </source>
</evidence>
<accession>A0A9P1H8N2</accession>
<dbReference type="Proteomes" id="UP000838763">
    <property type="component" value="Unassembled WGS sequence"/>
</dbReference>
<dbReference type="EMBL" id="CALLCH030000016">
    <property type="protein sequence ID" value="CAI4217516.1"/>
    <property type="molecule type" value="Genomic_DNA"/>
</dbReference>
<name>A0A9P1H8N2_9PEZI</name>
<dbReference type="AlphaFoldDB" id="A0A9P1H8N2"/>
<organism evidence="3 4">
    <name type="scientific">Parascedosporium putredinis</name>
    <dbReference type="NCBI Taxonomy" id="1442378"/>
    <lineage>
        <taxon>Eukaryota</taxon>
        <taxon>Fungi</taxon>
        <taxon>Dikarya</taxon>
        <taxon>Ascomycota</taxon>
        <taxon>Pezizomycotina</taxon>
        <taxon>Sordariomycetes</taxon>
        <taxon>Hypocreomycetidae</taxon>
        <taxon>Microascales</taxon>
        <taxon>Microascaceae</taxon>
        <taxon>Parascedosporium</taxon>
    </lineage>
</organism>
<comment type="caution">
    <text evidence="3">The sequence shown here is derived from an EMBL/GenBank/DDBJ whole genome shotgun (WGS) entry which is preliminary data.</text>
</comment>
<feature type="transmembrane region" description="Helical" evidence="1">
    <location>
        <begin position="6"/>
        <end position="25"/>
    </location>
</feature>
<reference evidence="3" key="1">
    <citation type="submission" date="2022-11" db="EMBL/GenBank/DDBJ databases">
        <authorList>
            <person name="Scott C."/>
            <person name="Bruce N."/>
        </authorList>
    </citation>
    <scope>NUCLEOTIDE SEQUENCE</scope>
</reference>
<keyword evidence="1" id="KW-0812">Transmembrane</keyword>
<feature type="signal peptide" evidence="2">
    <location>
        <begin position="1"/>
        <end position="17"/>
    </location>
</feature>
<protein>
    <submittedName>
        <fullName evidence="3">Uncharacterized protein</fullName>
    </submittedName>
</protein>
<keyword evidence="1" id="KW-1133">Transmembrane helix</keyword>
<gene>
    <name evidence="3" type="ORF">PPNO1_LOCUS7123</name>
</gene>
<keyword evidence="4" id="KW-1185">Reference proteome</keyword>
<sequence length="70" mass="7935">MFVERWILLLFLPLVSAAGLFDFLLGWNSAKATDPAVLDLPYGSFKSEYRETSDIHVFRNIPYAAPRSVT</sequence>
<proteinExistence type="predicted"/>
<evidence type="ECO:0000256" key="2">
    <source>
        <dbReference type="SAM" id="SignalP"/>
    </source>
</evidence>
<keyword evidence="1" id="KW-0472">Membrane</keyword>
<feature type="chain" id="PRO_5040145478" evidence="2">
    <location>
        <begin position="18"/>
        <end position="70"/>
    </location>
</feature>
<evidence type="ECO:0000256" key="1">
    <source>
        <dbReference type="SAM" id="Phobius"/>
    </source>
</evidence>
<evidence type="ECO:0000313" key="4">
    <source>
        <dbReference type="Proteomes" id="UP000838763"/>
    </source>
</evidence>